<feature type="non-terminal residue" evidence="2">
    <location>
        <position position="101"/>
    </location>
</feature>
<organism evidence="2 3">
    <name type="scientific">Pristionchus mayeri</name>
    <dbReference type="NCBI Taxonomy" id="1317129"/>
    <lineage>
        <taxon>Eukaryota</taxon>
        <taxon>Metazoa</taxon>
        <taxon>Ecdysozoa</taxon>
        <taxon>Nematoda</taxon>
        <taxon>Chromadorea</taxon>
        <taxon>Rhabditida</taxon>
        <taxon>Rhabditina</taxon>
        <taxon>Diplogasteromorpha</taxon>
        <taxon>Diplogasteroidea</taxon>
        <taxon>Neodiplogasteridae</taxon>
        <taxon>Pristionchus</taxon>
    </lineage>
</organism>
<dbReference type="AlphaFoldDB" id="A0AAN4ZBH3"/>
<proteinExistence type="predicted"/>
<dbReference type="Proteomes" id="UP001328107">
    <property type="component" value="Unassembled WGS sequence"/>
</dbReference>
<reference evidence="3" key="1">
    <citation type="submission" date="2022-10" db="EMBL/GenBank/DDBJ databases">
        <title>Genome assembly of Pristionchus species.</title>
        <authorList>
            <person name="Yoshida K."/>
            <person name="Sommer R.J."/>
        </authorList>
    </citation>
    <scope>NUCLEOTIDE SEQUENCE [LARGE SCALE GENOMIC DNA]</scope>
    <source>
        <strain evidence="3">RS5460</strain>
    </source>
</reference>
<accession>A0AAN4ZBH3</accession>
<evidence type="ECO:0000313" key="3">
    <source>
        <dbReference type="Proteomes" id="UP001328107"/>
    </source>
</evidence>
<name>A0AAN4ZBH3_9BILA</name>
<gene>
    <name evidence="2" type="ORF">PMAYCL1PPCAC_07801</name>
</gene>
<sequence length="101" mass="11427">RRRLGCRRTRHYVDKSNSSLRQFNQSIFFVLYSHESIVEAEICNEMKLIDIAHTIVASDLSHCATLIDGGREGHTSEDRSFSEGNNEIKGPLSTICSEEIV</sequence>
<feature type="compositionally biased region" description="Basic and acidic residues" evidence="1">
    <location>
        <begin position="71"/>
        <end position="81"/>
    </location>
</feature>
<feature type="region of interest" description="Disordered" evidence="1">
    <location>
        <begin position="71"/>
        <end position="92"/>
    </location>
</feature>
<protein>
    <submittedName>
        <fullName evidence="2">Uncharacterized protein</fullName>
    </submittedName>
</protein>
<evidence type="ECO:0000313" key="2">
    <source>
        <dbReference type="EMBL" id="GMR37606.1"/>
    </source>
</evidence>
<keyword evidence="3" id="KW-1185">Reference proteome</keyword>
<dbReference type="EMBL" id="BTRK01000002">
    <property type="protein sequence ID" value="GMR37606.1"/>
    <property type="molecule type" value="Genomic_DNA"/>
</dbReference>
<comment type="caution">
    <text evidence="2">The sequence shown here is derived from an EMBL/GenBank/DDBJ whole genome shotgun (WGS) entry which is preliminary data.</text>
</comment>
<feature type="non-terminal residue" evidence="2">
    <location>
        <position position="1"/>
    </location>
</feature>
<evidence type="ECO:0000256" key="1">
    <source>
        <dbReference type="SAM" id="MobiDB-lite"/>
    </source>
</evidence>